<dbReference type="InterPro" id="IPR036249">
    <property type="entry name" value="Thioredoxin-like_sf"/>
</dbReference>
<dbReference type="GO" id="GO:0031934">
    <property type="term" value="C:mating-type region heterochromatin"/>
    <property type="evidence" value="ECO:0007669"/>
    <property type="project" value="TreeGrafter"/>
</dbReference>
<dbReference type="EMBL" id="ULHB01000019">
    <property type="protein sequence ID" value="SYW76625.1"/>
    <property type="molecule type" value="Genomic_DNA"/>
</dbReference>
<dbReference type="GO" id="GO:0070403">
    <property type="term" value="F:NAD+ binding"/>
    <property type="evidence" value="ECO:0007669"/>
    <property type="project" value="InterPro"/>
</dbReference>
<dbReference type="SUPFAM" id="SSF52467">
    <property type="entry name" value="DHS-like NAD/FAD-binding domain"/>
    <property type="match status" value="1"/>
</dbReference>
<feature type="compositionally biased region" description="Polar residues" evidence="7">
    <location>
        <begin position="946"/>
        <end position="960"/>
    </location>
</feature>
<dbReference type="InterPro" id="IPR003000">
    <property type="entry name" value="Sirtuin"/>
</dbReference>
<feature type="region of interest" description="Disordered" evidence="7">
    <location>
        <begin position="12"/>
        <end position="58"/>
    </location>
</feature>
<evidence type="ECO:0000313" key="9">
    <source>
        <dbReference type="EMBL" id="SYW76625.1"/>
    </source>
</evidence>
<comment type="subcellular location">
    <subcellularLocation>
        <location evidence="1">Mitochondrion</location>
    </subcellularLocation>
</comment>
<dbReference type="Gene3D" id="3.40.30.10">
    <property type="entry name" value="Glutaredoxin"/>
    <property type="match status" value="1"/>
</dbReference>
<keyword evidence="3" id="KW-0808">Transferase</keyword>
<dbReference type="GO" id="GO:0006282">
    <property type="term" value="P:regulation of DNA repair"/>
    <property type="evidence" value="ECO:0007669"/>
    <property type="project" value="TreeGrafter"/>
</dbReference>
<dbReference type="GO" id="GO:0005634">
    <property type="term" value="C:nucleus"/>
    <property type="evidence" value="ECO:0007669"/>
    <property type="project" value="TreeGrafter"/>
</dbReference>
<keyword evidence="5" id="KW-0676">Redox-active center</keyword>
<feature type="compositionally biased region" description="Basic and acidic residues" evidence="7">
    <location>
        <begin position="420"/>
        <end position="435"/>
    </location>
</feature>
<keyword evidence="10" id="KW-1185">Reference proteome</keyword>
<dbReference type="Gene3D" id="3.30.1600.10">
    <property type="entry name" value="SIR2/SIRT2 'Small Domain"/>
    <property type="match status" value="1"/>
</dbReference>
<dbReference type="InterPro" id="IPR011893">
    <property type="entry name" value="Selenoprotein_Rdx-typ"/>
</dbReference>
<keyword evidence="6" id="KW-0862">Zinc</keyword>
<protein>
    <submittedName>
        <fullName evidence="9">Related to HST4 - member of the Sir2p family of NAD(+)-dependent histone deacetylases</fullName>
    </submittedName>
</protein>
<dbReference type="GO" id="GO:0046872">
    <property type="term" value="F:metal ion binding"/>
    <property type="evidence" value="ECO:0007669"/>
    <property type="project" value="UniProtKB-KW"/>
</dbReference>
<dbReference type="InterPro" id="IPR026591">
    <property type="entry name" value="Sirtuin_cat_small_dom_sf"/>
</dbReference>
<evidence type="ECO:0000259" key="8">
    <source>
        <dbReference type="PROSITE" id="PS50305"/>
    </source>
</evidence>
<feature type="binding site" evidence="6">
    <location>
        <position position="399"/>
    </location>
    <ligand>
        <name>Zn(2+)</name>
        <dbReference type="ChEBI" id="CHEBI:29105"/>
    </ligand>
</feature>
<dbReference type="GO" id="GO:0005739">
    <property type="term" value="C:mitochondrion"/>
    <property type="evidence" value="ECO:0007669"/>
    <property type="project" value="UniProtKB-SubCell"/>
</dbReference>
<proteinExistence type="inferred from homology"/>
<feature type="compositionally biased region" description="Basic and acidic residues" evidence="7">
    <location>
        <begin position="961"/>
        <end position="971"/>
    </location>
</feature>
<feature type="compositionally biased region" description="Low complexity" evidence="7">
    <location>
        <begin position="720"/>
        <end position="733"/>
    </location>
</feature>
<feature type="region of interest" description="Disordered" evidence="7">
    <location>
        <begin position="930"/>
        <end position="971"/>
    </location>
</feature>
<feature type="compositionally biased region" description="Low complexity" evidence="7">
    <location>
        <begin position="33"/>
        <end position="56"/>
    </location>
</feature>
<dbReference type="InterPro" id="IPR029035">
    <property type="entry name" value="DHS-like_NAD/FAD-binding_dom"/>
</dbReference>
<evidence type="ECO:0000256" key="4">
    <source>
        <dbReference type="ARBA" id="ARBA00023027"/>
    </source>
</evidence>
<evidence type="ECO:0000256" key="6">
    <source>
        <dbReference type="PROSITE-ProRule" id="PRU00236"/>
    </source>
</evidence>
<dbReference type="PROSITE" id="PS50305">
    <property type="entry name" value="SIRTUIN"/>
    <property type="match status" value="1"/>
</dbReference>
<dbReference type="AlphaFoldDB" id="A0A8H8QJ47"/>
<reference evidence="9" key="1">
    <citation type="submission" date="2018-08" db="EMBL/GenBank/DDBJ databases">
        <authorList>
            <person name="Guldener U."/>
        </authorList>
    </citation>
    <scope>NUCLEOTIDE SEQUENCE</scope>
    <source>
        <strain evidence="9">UB2</strain>
    </source>
</reference>
<dbReference type="Pfam" id="PF02146">
    <property type="entry name" value="SIR2"/>
    <property type="match status" value="1"/>
</dbReference>
<feature type="region of interest" description="Disordered" evidence="7">
    <location>
        <begin position="885"/>
        <end position="907"/>
    </location>
</feature>
<dbReference type="Proteomes" id="UP000658997">
    <property type="component" value="Unassembled WGS sequence"/>
</dbReference>
<dbReference type="PANTHER" id="PTHR11085">
    <property type="entry name" value="NAD-DEPENDENT PROTEIN DEACYLASE SIRTUIN-5, MITOCHONDRIAL-RELATED"/>
    <property type="match status" value="1"/>
</dbReference>
<dbReference type="GO" id="GO:0017136">
    <property type="term" value="F:histone deacetylase activity, NAD-dependent"/>
    <property type="evidence" value="ECO:0007669"/>
    <property type="project" value="TreeGrafter"/>
</dbReference>
<comment type="similarity">
    <text evidence="2">Belongs to the sirtuin family. Class I subfamily.</text>
</comment>
<feature type="compositionally biased region" description="Low complexity" evidence="7">
    <location>
        <begin position="769"/>
        <end position="781"/>
    </location>
</feature>
<feature type="region of interest" description="Disordered" evidence="7">
    <location>
        <begin position="555"/>
        <end position="598"/>
    </location>
</feature>
<feature type="compositionally biased region" description="Acidic residues" evidence="7">
    <location>
        <begin position="582"/>
        <end position="594"/>
    </location>
</feature>
<name>A0A8H8QJ47_9BASI</name>
<dbReference type="InterPro" id="IPR026590">
    <property type="entry name" value="Ssirtuin_cat_dom"/>
</dbReference>
<evidence type="ECO:0000256" key="3">
    <source>
        <dbReference type="ARBA" id="ARBA00022679"/>
    </source>
</evidence>
<feature type="binding site" evidence="6">
    <location>
        <position position="356"/>
    </location>
    <ligand>
        <name>Zn(2+)</name>
        <dbReference type="ChEBI" id="CHEBI:29105"/>
    </ligand>
</feature>
<feature type="region of interest" description="Disordered" evidence="7">
    <location>
        <begin position="407"/>
        <end position="435"/>
    </location>
</feature>
<dbReference type="SUPFAM" id="SSF52833">
    <property type="entry name" value="Thioredoxin-like"/>
    <property type="match status" value="1"/>
</dbReference>
<evidence type="ECO:0000256" key="5">
    <source>
        <dbReference type="ARBA" id="ARBA00023284"/>
    </source>
</evidence>
<dbReference type="PANTHER" id="PTHR11085:SF15">
    <property type="entry name" value="NAD-DEPENDENT HISTONE DEACETYLASE HST4"/>
    <property type="match status" value="1"/>
</dbReference>
<feature type="domain" description="Deacetylase sirtuin-type" evidence="8">
    <location>
        <begin position="115"/>
        <end position="649"/>
    </location>
</feature>
<dbReference type="GO" id="GO:0000122">
    <property type="term" value="P:negative regulation of transcription by RNA polymerase II"/>
    <property type="evidence" value="ECO:0007669"/>
    <property type="project" value="TreeGrafter"/>
</dbReference>
<evidence type="ECO:0000256" key="1">
    <source>
        <dbReference type="ARBA" id="ARBA00004173"/>
    </source>
</evidence>
<feature type="active site" description="Proton acceptor" evidence="6">
    <location>
        <position position="299"/>
    </location>
</feature>
<dbReference type="InterPro" id="IPR050134">
    <property type="entry name" value="NAD-dep_sirtuin_deacylases"/>
</dbReference>
<keyword evidence="6" id="KW-0479">Metal-binding</keyword>
<evidence type="ECO:0000256" key="7">
    <source>
        <dbReference type="SAM" id="MobiDB-lite"/>
    </source>
</evidence>
<dbReference type="GO" id="GO:0031508">
    <property type="term" value="P:pericentric heterochromatin formation"/>
    <property type="evidence" value="ECO:0007669"/>
    <property type="project" value="TreeGrafter"/>
</dbReference>
<accession>A0A8H8QJ47</accession>
<evidence type="ECO:0000313" key="10">
    <source>
        <dbReference type="Proteomes" id="UP000658997"/>
    </source>
</evidence>
<feature type="compositionally biased region" description="Low complexity" evidence="7">
    <location>
        <begin position="798"/>
        <end position="812"/>
    </location>
</feature>
<feature type="binding site" evidence="6">
    <location>
        <position position="310"/>
    </location>
    <ligand>
        <name>Zn(2+)</name>
        <dbReference type="ChEBI" id="CHEBI:29105"/>
    </ligand>
</feature>
<comment type="caution">
    <text evidence="9">The sequence shown here is derived from an EMBL/GenBank/DDBJ whole genome shotgun (WGS) entry which is preliminary data.</text>
</comment>
<feature type="compositionally biased region" description="Basic and acidic residues" evidence="7">
    <location>
        <begin position="838"/>
        <end position="853"/>
    </location>
</feature>
<feature type="region of interest" description="Disordered" evidence="7">
    <location>
        <begin position="717"/>
        <end position="870"/>
    </location>
</feature>
<evidence type="ECO:0000256" key="2">
    <source>
        <dbReference type="ARBA" id="ARBA00006924"/>
    </source>
</evidence>
<feature type="region of interest" description="Disordered" evidence="7">
    <location>
        <begin position="494"/>
        <end position="517"/>
    </location>
</feature>
<keyword evidence="4" id="KW-0520">NAD</keyword>
<sequence length="1116" mass="120726">MIVINIPVDRNVNVSLPPEPRPRPRPTLDNNAPSPGESLPSSSGSSTPGSGLSSSRRLSRRVQSMALANLLSNDPSKPIIAAKLSAARNGSTSDLKALEYDLPADIAVPPFGRPSKDVDRDLARLYEAVSGARRIAVICGAGISVSSPANIPDFRSAHGLFKKLKEKHPTAGLSSGKDLFDARLFSSESTSALFYSMVAELKRLADQAEPTIFHRFLKRLDDQGRLQRVYTQNIDGLEEKAGLSFGLGEAGDSTTTVRALGKRKRAEAGFARSKSDSHLFFHKPEDEKRPMFPRTIPLHGTLQTLTCPLCNHKLILANTVKSEEVLTGSRQGSASLGHEASKHAIELLQNGEAVPCPACQEADHLRTVAGFRSRGVGRMRVDIVLYGGQNEGAERVGQCLQRDILGLRDPNEPPVPESAAETRARERKEKKEADKLKLEQESVKKELVKKELVKEADQSIDSEAAVGLELGSFLPGGDSKDDILARAFAEQGDEKSVAIAEPVKKKPTRPPRLKPLPPDLLIVAGTSLKVPGTKRIVREFAKACHAQDEWLIYSSESEDESSNAEDGSNSKKRKPRKKPEEKEEEVVMEEDEDEEHKIHDPTTPIRTVLLNYDFPNPAREWEDVFDIWIQGDLQRAALSLFPTKQLGEDAPQDVKVIEEIVGSYTWAKFKDYLEEQRALAKKEKRNATVAATAGALGGARKGRCMGRTVSAAAKMERAGSTASVESTEVVVSSQMEVGKQAVKTKAAKARSRSESPVKKRTPQQQQHNGTAATGAKKALTGTKGGLKRSNSKKNPFLDSDSSVSPSPAFGSSTVSVDIPTIAEEHEDDETTSARHQGKVHDGGTKKQSKEKELPSSCSVPSSRCGWSRSVTMPTEPQLTVLIESQAANSSGGGDAGGKRKNRQISVKDVGVGVKPSAVYGGKAVGVTGKRRHAVSAAGVKKGRWGRTQSETASPTSSSTVAKKEQGAKKEDVLDPTTFVPPIDLSAASAGMAKPLVVIEYCQRCKFGLRANWIQQELLSTFAPAPTTTNSAGIGSIMLIPKIDDESSGRFRIYLLPPSPSSPPHLEAEQGGTVYSGGLRLVWDRKTQGGFPEMKVLKQRVRDLINPHFGLGHSDRK</sequence>
<dbReference type="GO" id="GO:1990414">
    <property type="term" value="P:replication-born double-strand break repair via sister chromatid exchange"/>
    <property type="evidence" value="ECO:0007669"/>
    <property type="project" value="TreeGrafter"/>
</dbReference>
<feature type="binding site" evidence="6">
    <location>
        <position position="307"/>
    </location>
    <ligand>
        <name>Zn(2+)</name>
        <dbReference type="ChEBI" id="CHEBI:29105"/>
    </ligand>
</feature>
<gene>
    <name evidence="9" type="ORF">UBRO2_01462</name>
</gene>
<organism evidence="9 10">
    <name type="scientific">Ustilago bromivora</name>
    <dbReference type="NCBI Taxonomy" id="307758"/>
    <lineage>
        <taxon>Eukaryota</taxon>
        <taxon>Fungi</taxon>
        <taxon>Dikarya</taxon>
        <taxon>Basidiomycota</taxon>
        <taxon>Ustilaginomycotina</taxon>
        <taxon>Ustilaginomycetes</taxon>
        <taxon>Ustilaginales</taxon>
        <taxon>Ustilaginaceae</taxon>
        <taxon>Ustilago</taxon>
    </lineage>
</organism>
<dbReference type="Gene3D" id="3.40.50.1220">
    <property type="entry name" value="TPP-binding domain"/>
    <property type="match status" value="1"/>
</dbReference>
<dbReference type="Pfam" id="PF10262">
    <property type="entry name" value="Rdx"/>
    <property type="match status" value="1"/>
</dbReference>